<dbReference type="PIRSF" id="PIRSF000535">
    <property type="entry name" value="1PFK/6PFK/LacC"/>
    <property type="match status" value="1"/>
</dbReference>
<dbReference type="Proteomes" id="UP000321558">
    <property type="component" value="Unassembled WGS sequence"/>
</dbReference>
<keyword evidence="5 6" id="KW-0067">ATP-binding</keyword>
<evidence type="ECO:0000313" key="10">
    <source>
        <dbReference type="Proteomes" id="UP000321558"/>
    </source>
</evidence>
<dbReference type="GO" id="GO:0005524">
    <property type="term" value="F:ATP binding"/>
    <property type="evidence" value="ECO:0007669"/>
    <property type="project" value="UniProtKB-KW"/>
</dbReference>
<dbReference type="Gene3D" id="3.40.1190.20">
    <property type="match status" value="1"/>
</dbReference>
<comment type="similarity">
    <text evidence="1">Belongs to the carbohydrate kinase pfkB family.</text>
</comment>
<dbReference type="EMBL" id="BJYM01000009">
    <property type="protein sequence ID" value="GEN87750.1"/>
    <property type="molecule type" value="Genomic_DNA"/>
</dbReference>
<feature type="domain" description="Carbohydrate kinase PfkB" evidence="8">
    <location>
        <begin position="7"/>
        <end position="290"/>
    </location>
</feature>
<dbReference type="CDD" id="cd01164">
    <property type="entry name" value="FruK_PfkB_like"/>
    <property type="match status" value="1"/>
</dbReference>
<keyword evidence="10" id="KW-1185">Reference proteome</keyword>
<evidence type="ECO:0000313" key="9">
    <source>
        <dbReference type="EMBL" id="GEN87750.1"/>
    </source>
</evidence>
<comment type="caution">
    <text evidence="9">The sequence shown here is derived from an EMBL/GenBank/DDBJ whole genome shotgun (WGS) entry which is preliminary data.</text>
</comment>
<evidence type="ECO:0000259" key="8">
    <source>
        <dbReference type="Pfam" id="PF00294"/>
    </source>
</evidence>
<dbReference type="GO" id="GO:0016052">
    <property type="term" value="P:carbohydrate catabolic process"/>
    <property type="evidence" value="ECO:0007669"/>
    <property type="project" value="UniProtKB-ARBA"/>
</dbReference>
<dbReference type="InterPro" id="IPR002173">
    <property type="entry name" value="Carboh/pur_kinase_PfkB_CS"/>
</dbReference>
<dbReference type="UniPathway" id="UPA00704">
    <property type="reaction ID" value="UER00715"/>
</dbReference>
<dbReference type="GO" id="GO:0005829">
    <property type="term" value="C:cytosol"/>
    <property type="evidence" value="ECO:0007669"/>
    <property type="project" value="TreeGrafter"/>
</dbReference>
<dbReference type="AlphaFoldDB" id="A0A511ZK34"/>
<dbReference type="GO" id="GO:0005988">
    <property type="term" value="P:lactose metabolic process"/>
    <property type="evidence" value="ECO:0007669"/>
    <property type="project" value="UniProtKB-KW"/>
</dbReference>
<dbReference type="GO" id="GO:0044281">
    <property type="term" value="P:small molecule metabolic process"/>
    <property type="evidence" value="ECO:0007669"/>
    <property type="project" value="UniProtKB-ARBA"/>
</dbReference>
<gene>
    <name evidence="9" type="primary">lacC2</name>
    <name evidence="9" type="ORF">OSO01_24890</name>
</gene>
<comment type="pathway">
    <text evidence="6">Carbohydrate metabolism; D-tagatose 6-phosphate degradation; D-glyceraldehyde 3-phosphate and glycerone phosphate from D-tagatose 6-phosphate: step 1/2.</text>
</comment>
<dbReference type="SUPFAM" id="SSF53613">
    <property type="entry name" value="Ribokinase-like"/>
    <property type="match status" value="1"/>
</dbReference>
<dbReference type="FunFam" id="3.40.1190.20:FF:000001">
    <property type="entry name" value="Phosphofructokinase"/>
    <property type="match status" value="1"/>
</dbReference>
<dbReference type="Pfam" id="PF00294">
    <property type="entry name" value="PfkB"/>
    <property type="match status" value="1"/>
</dbReference>
<dbReference type="PANTHER" id="PTHR46566">
    <property type="entry name" value="1-PHOSPHOFRUCTOKINASE-RELATED"/>
    <property type="match status" value="1"/>
</dbReference>
<keyword evidence="2 6" id="KW-0808">Transferase</keyword>
<dbReference type="InterPro" id="IPR017583">
    <property type="entry name" value="Tagatose/fructose_Pkinase"/>
</dbReference>
<dbReference type="PRINTS" id="PR00990">
    <property type="entry name" value="RIBOKINASE"/>
</dbReference>
<dbReference type="EC" id="2.7.1.144" evidence="6"/>
<evidence type="ECO:0000256" key="6">
    <source>
        <dbReference type="PIRNR" id="PIRNR000535"/>
    </source>
</evidence>
<evidence type="ECO:0000256" key="3">
    <source>
        <dbReference type="ARBA" id="ARBA00022741"/>
    </source>
</evidence>
<reference evidence="9 10" key="1">
    <citation type="submission" date="2019-07" db="EMBL/GenBank/DDBJ databases">
        <title>Whole genome shotgun sequence of Oceanobacillus sojae NBRC 105379.</title>
        <authorList>
            <person name="Hosoyama A."/>
            <person name="Uohara A."/>
            <person name="Ohji S."/>
            <person name="Ichikawa N."/>
        </authorList>
    </citation>
    <scope>NUCLEOTIDE SEQUENCE [LARGE SCALE GENOMIC DNA]</scope>
    <source>
        <strain evidence="9 10">NBRC 105379</strain>
    </source>
</reference>
<dbReference type="InterPro" id="IPR002139">
    <property type="entry name" value="Ribo/fructo_kinase"/>
</dbReference>
<dbReference type="PROSITE" id="PS00583">
    <property type="entry name" value="PFKB_KINASES_1"/>
    <property type="match status" value="1"/>
</dbReference>
<evidence type="ECO:0000256" key="7">
    <source>
        <dbReference type="RuleBase" id="RU003704"/>
    </source>
</evidence>
<sequence length="310" mass="34179">MILTVTLNPSVDIQYRVKHFQENRVHRAAAVSKTAGGKGLNVTRVLHQLGEEVTACGFAGGHLGSFIEEELNHHGIMHYFTPIAGETRNCIAIIHDGKQTEVLEKGPTIAEKEIETFLATFQEKAEKVEVITISGSLPEGVPENFYQQLIDIAVKANKHVLLDTKSSLIQNTLENQYIPFLIKPNQEEFEELAGIICSYEEDVIKALRKPVFNELSWVIVTLGKNGAIAKYGDKIYQVACPTVEAVNPVGSGDAVIAGLAAGCRRGLEGEDFIRFGIVMGVLNALEEQTGRISLNQMEYYLKQIEVKKIS</sequence>
<proteinExistence type="inferred from homology"/>
<dbReference type="InterPro" id="IPR029056">
    <property type="entry name" value="Ribokinase-like"/>
</dbReference>
<accession>A0A511ZK34</accession>
<evidence type="ECO:0000256" key="5">
    <source>
        <dbReference type="ARBA" id="ARBA00022840"/>
    </source>
</evidence>
<dbReference type="GO" id="GO:2001059">
    <property type="term" value="P:D-tagatose 6-phosphate catabolic process"/>
    <property type="evidence" value="ECO:0007669"/>
    <property type="project" value="UniProtKB-UniPathway"/>
</dbReference>
<keyword evidence="4 7" id="KW-0418">Kinase</keyword>
<evidence type="ECO:0000256" key="1">
    <source>
        <dbReference type="ARBA" id="ARBA00005380"/>
    </source>
</evidence>
<dbReference type="GO" id="GO:0009024">
    <property type="term" value="F:tagatose-6-phosphate kinase activity"/>
    <property type="evidence" value="ECO:0007669"/>
    <property type="project" value="UniProtKB-EC"/>
</dbReference>
<dbReference type="NCBIfam" id="TIGR03168">
    <property type="entry name" value="1-PFK"/>
    <property type="match status" value="1"/>
</dbReference>
<dbReference type="InterPro" id="IPR011611">
    <property type="entry name" value="PfkB_dom"/>
</dbReference>
<dbReference type="GO" id="GO:0008443">
    <property type="term" value="F:phosphofructokinase activity"/>
    <property type="evidence" value="ECO:0007669"/>
    <property type="project" value="TreeGrafter"/>
</dbReference>
<dbReference type="PROSITE" id="PS00584">
    <property type="entry name" value="PFKB_KINASES_2"/>
    <property type="match status" value="1"/>
</dbReference>
<name>A0A511ZK34_9BACI</name>
<protein>
    <recommendedName>
        <fullName evidence="6">Tagatose-6-phosphate kinase</fullName>
        <ecNumber evidence="6">2.7.1.144</ecNumber>
    </recommendedName>
</protein>
<comment type="catalytic activity">
    <reaction evidence="6">
        <text>D-tagatofuranose 6-phosphate + ATP = D-tagatofuranose 1,6-bisphosphate + ADP + H(+)</text>
        <dbReference type="Rhea" id="RHEA:12420"/>
        <dbReference type="ChEBI" id="CHEBI:15378"/>
        <dbReference type="ChEBI" id="CHEBI:30616"/>
        <dbReference type="ChEBI" id="CHEBI:58694"/>
        <dbReference type="ChEBI" id="CHEBI:58695"/>
        <dbReference type="ChEBI" id="CHEBI:456216"/>
        <dbReference type="EC" id="2.7.1.144"/>
    </reaction>
</comment>
<dbReference type="STRING" id="582851.GCA_900162665_00999"/>
<organism evidence="9 10">
    <name type="scientific">Oceanobacillus sojae</name>
    <dbReference type="NCBI Taxonomy" id="582851"/>
    <lineage>
        <taxon>Bacteria</taxon>
        <taxon>Bacillati</taxon>
        <taxon>Bacillota</taxon>
        <taxon>Bacilli</taxon>
        <taxon>Bacillales</taxon>
        <taxon>Bacillaceae</taxon>
        <taxon>Oceanobacillus</taxon>
    </lineage>
</organism>
<comment type="similarity">
    <text evidence="6">Belongs to the carbohydrate kinase PfkB family. LacC subfamily.</text>
</comment>
<evidence type="ECO:0000256" key="2">
    <source>
        <dbReference type="ARBA" id="ARBA00022679"/>
    </source>
</evidence>
<dbReference type="OrthoDB" id="9801219at2"/>
<evidence type="ECO:0000256" key="4">
    <source>
        <dbReference type="ARBA" id="ARBA00022777"/>
    </source>
</evidence>
<dbReference type="PANTHER" id="PTHR46566:SF5">
    <property type="entry name" value="1-PHOSPHOFRUCTOKINASE"/>
    <property type="match status" value="1"/>
</dbReference>
<keyword evidence="6" id="KW-0423">Lactose metabolism</keyword>
<keyword evidence="3 6" id="KW-0547">Nucleotide-binding</keyword>